<dbReference type="InterPro" id="IPR001261">
    <property type="entry name" value="ArgE/DapE_CS"/>
</dbReference>
<comment type="cofactor">
    <cofactor evidence="1">
        <name>Zn(2+)</name>
        <dbReference type="ChEBI" id="CHEBI:29105"/>
    </cofactor>
</comment>
<dbReference type="InterPro" id="IPR002933">
    <property type="entry name" value="Peptidase_M20"/>
</dbReference>
<keyword evidence="3" id="KW-0479">Metal-binding</keyword>
<reference evidence="7" key="1">
    <citation type="submission" date="2016-10" db="EMBL/GenBank/DDBJ databases">
        <authorList>
            <person name="Varghese N."/>
        </authorList>
    </citation>
    <scope>NUCLEOTIDE SEQUENCE [LARGE SCALE GENOMIC DNA]</scope>
    <source>
        <strain evidence="7">DSM 17980</strain>
    </source>
</reference>
<protein>
    <submittedName>
        <fullName evidence="6">Tripeptide aminopeptidase</fullName>
    </submittedName>
</protein>
<dbReference type="AlphaFoldDB" id="A0A1I7KMR2"/>
<organism evidence="6 7">
    <name type="scientific">Alicyclobacillus macrosporangiidus</name>
    <dbReference type="NCBI Taxonomy" id="392015"/>
    <lineage>
        <taxon>Bacteria</taxon>
        <taxon>Bacillati</taxon>
        <taxon>Bacillota</taxon>
        <taxon>Bacilli</taxon>
        <taxon>Bacillales</taxon>
        <taxon>Alicyclobacillaceae</taxon>
        <taxon>Alicyclobacillus</taxon>
    </lineage>
</organism>
<sequence>MKSDAVIDERALAEWLLDLLRLDSPPLREAAVWRRCAEFLRGLGFDVWDDGAGARIGGACGNLMAVRRGVPDRPAVLLSGHLDTVEDCAGAQPYVDAEGVIRNRLPRPLGADDKAGVTAILFGIAGAVRGGNPHGDLWVVLTVAEERGLLGSRHLRRDAIRAEVGLALDGDGPLGTVVTQGPALARWRVSFRPRGESSDAPALRRVAMAAASRVTGATAGQGLRVRVTAISPDAEAGTGGLVLRGEVSAAFRRDAVRAWMEAFGPLEAAARALDFRWTASVSWLSHGFALPEDHPAVVRAEAALRAAGVRPTRVAADGASDADVLCHLGIPTVNIGIGCVDSHRPGEHIRIADVAAAARAVAAFVHEVTPDSAGPANDPS</sequence>
<evidence type="ECO:0000256" key="1">
    <source>
        <dbReference type="ARBA" id="ARBA00001947"/>
    </source>
</evidence>
<evidence type="ECO:0000256" key="2">
    <source>
        <dbReference type="ARBA" id="ARBA00022670"/>
    </source>
</evidence>
<keyword evidence="2" id="KW-0645">Protease</keyword>
<dbReference type="RefSeq" id="WP_074954516.1">
    <property type="nucleotide sequence ID" value="NZ_FPBV01000017.1"/>
</dbReference>
<dbReference type="PROSITE" id="PS00758">
    <property type="entry name" value="ARGE_DAPE_CPG2_1"/>
    <property type="match status" value="1"/>
</dbReference>
<keyword evidence="6" id="KW-0031">Aminopeptidase</keyword>
<keyword evidence="7" id="KW-1185">Reference proteome</keyword>
<dbReference type="PANTHER" id="PTHR42994">
    <property type="entry name" value="PEPTIDASE T"/>
    <property type="match status" value="1"/>
</dbReference>
<dbReference type="GO" id="GO:0006508">
    <property type="term" value="P:proteolysis"/>
    <property type="evidence" value="ECO:0007669"/>
    <property type="project" value="UniProtKB-KW"/>
</dbReference>
<dbReference type="Pfam" id="PF01546">
    <property type="entry name" value="Peptidase_M20"/>
    <property type="match status" value="1"/>
</dbReference>
<accession>A0A1I7KMR2</accession>
<dbReference type="PANTHER" id="PTHR42994:SF2">
    <property type="entry name" value="PEPTIDASE"/>
    <property type="match status" value="1"/>
</dbReference>
<dbReference type="Gene3D" id="3.30.70.360">
    <property type="match status" value="1"/>
</dbReference>
<name>A0A1I7KMR2_9BACL</name>
<dbReference type="GO" id="GO:0046872">
    <property type="term" value="F:metal ion binding"/>
    <property type="evidence" value="ECO:0007669"/>
    <property type="project" value="UniProtKB-KW"/>
</dbReference>
<gene>
    <name evidence="6" type="ORF">SAMN05421543_11750</name>
</gene>
<evidence type="ECO:0000256" key="3">
    <source>
        <dbReference type="ARBA" id="ARBA00022723"/>
    </source>
</evidence>
<dbReference type="Gene3D" id="3.40.630.10">
    <property type="entry name" value="Zn peptidases"/>
    <property type="match status" value="1"/>
</dbReference>
<evidence type="ECO:0000313" key="6">
    <source>
        <dbReference type="EMBL" id="SFU98698.1"/>
    </source>
</evidence>
<keyword evidence="4" id="KW-0378">Hydrolase</keyword>
<dbReference type="STRING" id="392015.SAMN05421543_11750"/>
<dbReference type="Proteomes" id="UP000183508">
    <property type="component" value="Unassembled WGS sequence"/>
</dbReference>
<evidence type="ECO:0000313" key="7">
    <source>
        <dbReference type="Proteomes" id="UP000183508"/>
    </source>
</evidence>
<dbReference type="GO" id="GO:0004177">
    <property type="term" value="F:aminopeptidase activity"/>
    <property type="evidence" value="ECO:0007669"/>
    <property type="project" value="UniProtKB-KW"/>
</dbReference>
<dbReference type="SUPFAM" id="SSF53187">
    <property type="entry name" value="Zn-dependent exopeptidases"/>
    <property type="match status" value="1"/>
</dbReference>
<evidence type="ECO:0000256" key="5">
    <source>
        <dbReference type="ARBA" id="ARBA00023049"/>
    </source>
</evidence>
<dbReference type="OrthoDB" id="9776600at2"/>
<dbReference type="EMBL" id="FPBV01000017">
    <property type="protein sequence ID" value="SFU98698.1"/>
    <property type="molecule type" value="Genomic_DNA"/>
</dbReference>
<dbReference type="GO" id="GO:0008237">
    <property type="term" value="F:metallopeptidase activity"/>
    <property type="evidence" value="ECO:0007669"/>
    <property type="project" value="UniProtKB-KW"/>
</dbReference>
<evidence type="ECO:0000256" key="4">
    <source>
        <dbReference type="ARBA" id="ARBA00022801"/>
    </source>
</evidence>
<proteinExistence type="predicted"/>
<keyword evidence="5" id="KW-0482">Metalloprotease</keyword>